<evidence type="ECO:0000313" key="8">
    <source>
        <dbReference type="EMBL" id="KAF9516990.1"/>
    </source>
</evidence>
<evidence type="ECO:0000256" key="7">
    <source>
        <dbReference type="SAM" id="Phobius"/>
    </source>
</evidence>
<keyword evidence="5 7" id="KW-0472">Membrane</keyword>
<dbReference type="InterPro" id="IPR000537">
    <property type="entry name" value="UbiA_prenyltransferase"/>
</dbReference>
<sequence>MEYMGGGCSGGIPPLMGWTAGGGHLLPTAYSFETFLPSFLNATSSIPPPLEAIDNPLSVLALFAVLFSWQFPHFNSLSYLSRACYAQAGYHMLSVTNPSKNALVSLRHAALLVPICSVLVPLSGLTTWWFALSSLIPNAIALRAAWQYWKKGTDKYARKVFHHSLWYLPVVLGLMMFHKQGMEWLRWLGWKPILIERIDRISDPGKDGSRNL</sequence>
<evidence type="ECO:0000313" key="9">
    <source>
        <dbReference type="Proteomes" id="UP000886523"/>
    </source>
</evidence>
<evidence type="ECO:0000256" key="4">
    <source>
        <dbReference type="ARBA" id="ARBA00022989"/>
    </source>
</evidence>
<feature type="transmembrane region" description="Helical" evidence="7">
    <location>
        <begin position="101"/>
        <end position="122"/>
    </location>
</feature>
<dbReference type="Proteomes" id="UP000886523">
    <property type="component" value="Unassembled WGS sequence"/>
</dbReference>
<keyword evidence="9" id="KW-1185">Reference proteome</keyword>
<comment type="subcellular location">
    <subcellularLocation>
        <location evidence="1">Membrane</location>
        <topology evidence="1">Multi-pass membrane protein</topology>
    </subcellularLocation>
</comment>
<evidence type="ECO:0000256" key="3">
    <source>
        <dbReference type="ARBA" id="ARBA00022692"/>
    </source>
</evidence>
<dbReference type="GO" id="GO:0008495">
    <property type="term" value="F:protoheme IX farnesyltransferase activity"/>
    <property type="evidence" value="ECO:0007669"/>
    <property type="project" value="InterPro"/>
</dbReference>
<evidence type="ECO:0000256" key="1">
    <source>
        <dbReference type="ARBA" id="ARBA00004141"/>
    </source>
</evidence>
<gene>
    <name evidence="8" type="ORF">BS47DRAFT_1437146</name>
</gene>
<evidence type="ECO:0000256" key="6">
    <source>
        <dbReference type="ARBA" id="ARBA00030253"/>
    </source>
</evidence>
<feature type="transmembrane region" description="Helical" evidence="7">
    <location>
        <begin position="160"/>
        <end position="178"/>
    </location>
</feature>
<proteinExistence type="predicted"/>
<keyword evidence="4 7" id="KW-1133">Transmembrane helix</keyword>
<dbReference type="GO" id="GO:0006784">
    <property type="term" value="P:heme A biosynthetic process"/>
    <property type="evidence" value="ECO:0007669"/>
    <property type="project" value="TreeGrafter"/>
</dbReference>
<accession>A0A9P6B4V4</accession>
<name>A0A9P6B4V4_9AGAM</name>
<protein>
    <recommendedName>
        <fullName evidence="6">Heme O synthase</fullName>
    </recommendedName>
</protein>
<dbReference type="GO" id="GO:0005739">
    <property type="term" value="C:mitochondrion"/>
    <property type="evidence" value="ECO:0007669"/>
    <property type="project" value="TreeGrafter"/>
</dbReference>
<keyword evidence="2" id="KW-0808">Transferase</keyword>
<keyword evidence="3 7" id="KW-0812">Transmembrane</keyword>
<dbReference type="PANTHER" id="PTHR43448">
    <property type="entry name" value="PROTOHEME IX FARNESYLTRANSFERASE, MITOCHONDRIAL"/>
    <property type="match status" value="1"/>
</dbReference>
<dbReference type="PANTHER" id="PTHR43448:SF2">
    <property type="entry name" value="PROTOHEME IX FARNESYLTRANSFERASE, MITOCHONDRIAL"/>
    <property type="match status" value="1"/>
</dbReference>
<dbReference type="AlphaFoldDB" id="A0A9P6B4V4"/>
<dbReference type="InterPro" id="IPR006369">
    <property type="entry name" value="Protohaem_IX_farnesylTrfase"/>
</dbReference>
<comment type="caution">
    <text evidence="8">The sequence shown here is derived from an EMBL/GenBank/DDBJ whole genome shotgun (WGS) entry which is preliminary data.</text>
</comment>
<dbReference type="Pfam" id="PF01040">
    <property type="entry name" value="UbiA"/>
    <property type="match status" value="1"/>
</dbReference>
<reference evidence="8" key="1">
    <citation type="journal article" date="2020" name="Nat. Commun.">
        <title>Large-scale genome sequencing of mycorrhizal fungi provides insights into the early evolution of symbiotic traits.</title>
        <authorList>
            <person name="Miyauchi S."/>
            <person name="Kiss E."/>
            <person name="Kuo A."/>
            <person name="Drula E."/>
            <person name="Kohler A."/>
            <person name="Sanchez-Garcia M."/>
            <person name="Morin E."/>
            <person name="Andreopoulos B."/>
            <person name="Barry K.W."/>
            <person name="Bonito G."/>
            <person name="Buee M."/>
            <person name="Carver A."/>
            <person name="Chen C."/>
            <person name="Cichocki N."/>
            <person name="Clum A."/>
            <person name="Culley D."/>
            <person name="Crous P.W."/>
            <person name="Fauchery L."/>
            <person name="Girlanda M."/>
            <person name="Hayes R.D."/>
            <person name="Keri Z."/>
            <person name="LaButti K."/>
            <person name="Lipzen A."/>
            <person name="Lombard V."/>
            <person name="Magnuson J."/>
            <person name="Maillard F."/>
            <person name="Murat C."/>
            <person name="Nolan M."/>
            <person name="Ohm R.A."/>
            <person name="Pangilinan J."/>
            <person name="Pereira M.F."/>
            <person name="Perotto S."/>
            <person name="Peter M."/>
            <person name="Pfister S."/>
            <person name="Riley R."/>
            <person name="Sitrit Y."/>
            <person name="Stielow J.B."/>
            <person name="Szollosi G."/>
            <person name="Zifcakova L."/>
            <person name="Stursova M."/>
            <person name="Spatafora J.W."/>
            <person name="Tedersoo L."/>
            <person name="Vaario L.M."/>
            <person name="Yamada A."/>
            <person name="Yan M."/>
            <person name="Wang P."/>
            <person name="Xu J."/>
            <person name="Bruns T."/>
            <person name="Baldrian P."/>
            <person name="Vilgalys R."/>
            <person name="Dunand C."/>
            <person name="Henrissat B."/>
            <person name="Grigoriev I.V."/>
            <person name="Hibbett D."/>
            <person name="Nagy L.G."/>
            <person name="Martin F.M."/>
        </authorList>
    </citation>
    <scope>NUCLEOTIDE SEQUENCE</scope>
    <source>
        <strain evidence="8">UP504</strain>
    </source>
</reference>
<dbReference type="GO" id="GO:0016020">
    <property type="term" value="C:membrane"/>
    <property type="evidence" value="ECO:0007669"/>
    <property type="project" value="UniProtKB-SubCell"/>
</dbReference>
<evidence type="ECO:0000256" key="2">
    <source>
        <dbReference type="ARBA" id="ARBA00022679"/>
    </source>
</evidence>
<evidence type="ECO:0000256" key="5">
    <source>
        <dbReference type="ARBA" id="ARBA00023136"/>
    </source>
</evidence>
<dbReference type="EMBL" id="MU128935">
    <property type="protein sequence ID" value="KAF9516990.1"/>
    <property type="molecule type" value="Genomic_DNA"/>
</dbReference>
<dbReference type="OrthoDB" id="5211at2759"/>
<organism evidence="8 9">
    <name type="scientific">Hydnum rufescens UP504</name>
    <dbReference type="NCBI Taxonomy" id="1448309"/>
    <lineage>
        <taxon>Eukaryota</taxon>
        <taxon>Fungi</taxon>
        <taxon>Dikarya</taxon>
        <taxon>Basidiomycota</taxon>
        <taxon>Agaricomycotina</taxon>
        <taxon>Agaricomycetes</taxon>
        <taxon>Cantharellales</taxon>
        <taxon>Hydnaceae</taxon>
        <taxon>Hydnum</taxon>
    </lineage>
</organism>